<dbReference type="KEGG" id="cart:PA27867_2591"/>
<evidence type="ECO:0000313" key="2">
    <source>
        <dbReference type="EMBL" id="ANP73535.1"/>
    </source>
</evidence>
<dbReference type="SUPFAM" id="SSF53067">
    <property type="entry name" value="Actin-like ATPase domain"/>
    <property type="match status" value="1"/>
</dbReference>
<gene>
    <name evidence="2" type="ORF">PA27867_2591</name>
</gene>
<dbReference type="InterPro" id="IPR036390">
    <property type="entry name" value="WH_DNA-bd_sf"/>
</dbReference>
<proteinExistence type="inferred from homology"/>
<evidence type="ECO:0000313" key="3">
    <source>
        <dbReference type="Proteomes" id="UP000092582"/>
    </source>
</evidence>
<evidence type="ECO:0000256" key="1">
    <source>
        <dbReference type="ARBA" id="ARBA00006479"/>
    </source>
</evidence>
<reference evidence="2 3" key="1">
    <citation type="submission" date="2016-06" db="EMBL/GenBank/DDBJ databases">
        <title>Genome sequencing of Cryobacterium arcticum PAMC 27867.</title>
        <authorList>
            <person name="Lee J."/>
            <person name="Kim O.-S."/>
        </authorList>
    </citation>
    <scope>NUCLEOTIDE SEQUENCE [LARGE SCALE GENOMIC DNA]</scope>
    <source>
        <strain evidence="2 3">PAMC 27867</strain>
    </source>
</reference>
<dbReference type="Gene3D" id="1.10.10.10">
    <property type="entry name" value="Winged helix-like DNA-binding domain superfamily/Winged helix DNA-binding domain"/>
    <property type="match status" value="1"/>
</dbReference>
<dbReference type="STRING" id="670052.PA27867_2591"/>
<dbReference type="EMBL" id="CP016282">
    <property type="protein sequence ID" value="ANP73535.1"/>
    <property type="molecule type" value="Genomic_DNA"/>
</dbReference>
<dbReference type="PANTHER" id="PTHR18964:SF173">
    <property type="entry name" value="GLUCOKINASE"/>
    <property type="match status" value="1"/>
</dbReference>
<sequence>MRSEDGNPMAHALSTGSGVVLDLIRSGRATTRTDLIEQLGWSRITLARRLDELLHASIVMSVGQLDSRGGRPPEEFAVNPDAGLLLAVDIGGSHTRLAITDLVSTILSEDEADIGLSEGPAEIFEWAGQVFDHMLDRLGKTRADVVGIGVGVPGPVDFVTGRLASPQVDTQWNDVLVKEYFAGRYDHAVFAVDRDVNIMALAEARRGWTEYRDVVVLKAGIGVGLAFVLDGSIYHGSRGGAGELSAVRAGGERTVRLESIASGAVIRGELLSLGRRVRTSSDIVGLANDGDPAVLRLLAETGTEIGQSLAHVVGLLNPQAVVVGGNLAQAGEPFLGAIRQAIFAGARDFALQGLVVEKSRLGHIAGVTGASLIAQDALFEADRISRLTRGGGIGVSLHTQPA</sequence>
<dbReference type="InterPro" id="IPR036388">
    <property type="entry name" value="WH-like_DNA-bd_sf"/>
</dbReference>
<dbReference type="PANTHER" id="PTHR18964">
    <property type="entry name" value="ROK (REPRESSOR, ORF, KINASE) FAMILY"/>
    <property type="match status" value="1"/>
</dbReference>
<keyword evidence="3" id="KW-1185">Reference proteome</keyword>
<comment type="similarity">
    <text evidence="1">Belongs to the ROK (NagC/XylR) family.</text>
</comment>
<organism evidence="2 3">
    <name type="scientific">Cryobacterium arcticum</name>
    <dbReference type="NCBI Taxonomy" id="670052"/>
    <lineage>
        <taxon>Bacteria</taxon>
        <taxon>Bacillati</taxon>
        <taxon>Actinomycetota</taxon>
        <taxon>Actinomycetes</taxon>
        <taxon>Micrococcales</taxon>
        <taxon>Microbacteriaceae</taxon>
        <taxon>Cryobacterium</taxon>
    </lineage>
</organism>
<dbReference type="Gene3D" id="3.30.420.40">
    <property type="match status" value="2"/>
</dbReference>
<accession>A0A1B1BLN5</accession>
<dbReference type="Pfam" id="PF00480">
    <property type="entry name" value="ROK"/>
    <property type="match status" value="1"/>
</dbReference>
<dbReference type="InterPro" id="IPR000600">
    <property type="entry name" value="ROK"/>
</dbReference>
<dbReference type="SUPFAM" id="SSF46785">
    <property type="entry name" value="Winged helix' DNA-binding domain"/>
    <property type="match status" value="1"/>
</dbReference>
<dbReference type="Proteomes" id="UP000092582">
    <property type="component" value="Chromosome 1"/>
</dbReference>
<protein>
    <submittedName>
        <fullName evidence="2">Transcriptional regulator</fullName>
    </submittedName>
</protein>
<name>A0A1B1BLN5_9MICO</name>
<dbReference type="AlphaFoldDB" id="A0A1B1BLN5"/>
<dbReference type="InterPro" id="IPR043129">
    <property type="entry name" value="ATPase_NBD"/>
</dbReference>
<dbReference type="PATRIC" id="fig|670052.7.peg.2660"/>